<dbReference type="AlphaFoldDB" id="A0A2P6NCE1"/>
<dbReference type="InParanoid" id="A0A2P6NCE1"/>
<accession>A0A2P6NCE1</accession>
<sequence length="385" mass="42471">MSKPGRIPEVAGLSHANFTKNHLRLKASTMTNTIRPILTLCLLAVALAATSFSTFNIQDEIFSKLNLEETRLFGIDRMFKRPLGQKLEILNNFVLGERNHYAALNRFTLIANSVRAKHMDVMSNAANTTVTQALNATEPINLQKPLESVSIVNTTSGSPIEAAYKDFTSEIEKMDTKKIDQVESHIPVVNGEDPEDTLEEIEGGSVEDMMKDAVRSIESPSLRAHYDRPVKLIGKRAATYALGDDNDALSSLNGNILKMDQLMSSAENSFLFHFKSEQDYLIKITKKDDVDGEVFSDIFNSITGKDTQKIPAIEIAGEEGPHGRVSTTIISPRLSSMDGTPTMMKKDSDGVFQSIHSIYDGESGRLFAFVPHAVGEYTMGYTNAK</sequence>
<proteinExistence type="predicted"/>
<gene>
    <name evidence="1" type="ORF">PROFUN_01141</name>
</gene>
<dbReference type="Proteomes" id="UP000241769">
    <property type="component" value="Unassembled WGS sequence"/>
</dbReference>
<organism evidence="1 2">
    <name type="scientific">Planoprotostelium fungivorum</name>
    <dbReference type="NCBI Taxonomy" id="1890364"/>
    <lineage>
        <taxon>Eukaryota</taxon>
        <taxon>Amoebozoa</taxon>
        <taxon>Evosea</taxon>
        <taxon>Variosea</taxon>
        <taxon>Cavosteliida</taxon>
        <taxon>Cavosteliaceae</taxon>
        <taxon>Planoprotostelium</taxon>
    </lineage>
</organism>
<dbReference type="EMBL" id="MDYQ01000121">
    <property type="protein sequence ID" value="PRP81634.1"/>
    <property type="molecule type" value="Genomic_DNA"/>
</dbReference>
<protein>
    <submittedName>
        <fullName evidence="1">Uncharacterized protein</fullName>
    </submittedName>
</protein>
<keyword evidence="2" id="KW-1185">Reference proteome</keyword>
<evidence type="ECO:0000313" key="2">
    <source>
        <dbReference type="Proteomes" id="UP000241769"/>
    </source>
</evidence>
<comment type="caution">
    <text evidence="1">The sequence shown here is derived from an EMBL/GenBank/DDBJ whole genome shotgun (WGS) entry which is preliminary data.</text>
</comment>
<evidence type="ECO:0000313" key="1">
    <source>
        <dbReference type="EMBL" id="PRP81634.1"/>
    </source>
</evidence>
<name>A0A2P6NCE1_9EUKA</name>
<reference evidence="1 2" key="1">
    <citation type="journal article" date="2018" name="Genome Biol. Evol.">
        <title>Multiple Roots of Fruiting Body Formation in Amoebozoa.</title>
        <authorList>
            <person name="Hillmann F."/>
            <person name="Forbes G."/>
            <person name="Novohradska S."/>
            <person name="Ferling I."/>
            <person name="Riege K."/>
            <person name="Groth M."/>
            <person name="Westermann M."/>
            <person name="Marz M."/>
            <person name="Spaller T."/>
            <person name="Winckler T."/>
            <person name="Schaap P."/>
            <person name="Glockner G."/>
        </authorList>
    </citation>
    <scope>NUCLEOTIDE SEQUENCE [LARGE SCALE GENOMIC DNA]</scope>
    <source>
        <strain evidence="1 2">Jena</strain>
    </source>
</reference>